<proteinExistence type="predicted"/>
<keyword evidence="2" id="KW-1185">Reference proteome</keyword>
<comment type="caution">
    <text evidence="1">The sequence shown here is derived from an EMBL/GenBank/DDBJ whole genome shotgun (WGS) entry which is preliminary data.</text>
</comment>
<sequence length="247" mass="27064">MNASLSPIVDVAILVVCYQTASKPFSVRPVVIDFTQNSFEVAMVYSILLICSSENILPMDLRGRLHAQANVFSDSDPGRIATILEDPSVLVVCGLDATVLDYSIRELVARWHHSSDRSTVVLGGNLVDNFDITALNELLAALSDGWYIGAFTMAPSLLAFQPDRNEAGYNFLPSTLPLSPVILINGFQTQHPVPDKRATVLYSTGNQEYGRYGVVVDSPSLCWIGVQCTNREFTRLMIMACALTWTG</sequence>
<reference evidence="1 2" key="1">
    <citation type="submission" date="2015-05" db="EMBL/GenBank/DDBJ databases">
        <title>Distinctive expansion of gene families associated with plant cell wall degradation and secondary metabolism in the genomes of grapevine trunk pathogens.</title>
        <authorList>
            <person name="Lawrence D.P."/>
            <person name="Travadon R."/>
            <person name="Rolshausen P.E."/>
            <person name="Baumgartner K."/>
        </authorList>
    </citation>
    <scope>NUCLEOTIDE SEQUENCE [LARGE SCALE GENOMIC DNA]</scope>
    <source>
        <strain evidence="1">UCRPC4</strain>
    </source>
</reference>
<dbReference type="Proteomes" id="UP000053317">
    <property type="component" value="Unassembled WGS sequence"/>
</dbReference>
<dbReference type="EMBL" id="LCWF01000075">
    <property type="protein sequence ID" value="KKY22608.1"/>
    <property type="molecule type" value="Genomic_DNA"/>
</dbReference>
<organism evidence="1 2">
    <name type="scientific">Phaeomoniella chlamydospora</name>
    <name type="common">Phaeoacremonium chlamydosporum</name>
    <dbReference type="NCBI Taxonomy" id="158046"/>
    <lineage>
        <taxon>Eukaryota</taxon>
        <taxon>Fungi</taxon>
        <taxon>Dikarya</taxon>
        <taxon>Ascomycota</taxon>
        <taxon>Pezizomycotina</taxon>
        <taxon>Eurotiomycetes</taxon>
        <taxon>Chaetothyriomycetidae</taxon>
        <taxon>Phaeomoniellales</taxon>
        <taxon>Phaeomoniellaceae</taxon>
        <taxon>Phaeomoniella</taxon>
    </lineage>
</organism>
<evidence type="ECO:0000313" key="1">
    <source>
        <dbReference type="EMBL" id="KKY22608.1"/>
    </source>
</evidence>
<evidence type="ECO:0000313" key="2">
    <source>
        <dbReference type="Proteomes" id="UP000053317"/>
    </source>
</evidence>
<protein>
    <submittedName>
        <fullName evidence="1">Uncharacterized protein</fullName>
    </submittedName>
</protein>
<gene>
    <name evidence="1" type="ORF">UCRPC4_g03225</name>
</gene>
<name>A0A0G2GG48_PHACM</name>
<dbReference type="AlphaFoldDB" id="A0A0G2GG48"/>
<accession>A0A0G2GG48</accession>
<reference evidence="1 2" key="2">
    <citation type="submission" date="2015-05" db="EMBL/GenBank/DDBJ databases">
        <authorList>
            <person name="Morales-Cruz A."/>
            <person name="Amrine K.C."/>
            <person name="Cantu D."/>
        </authorList>
    </citation>
    <scope>NUCLEOTIDE SEQUENCE [LARGE SCALE GENOMIC DNA]</scope>
    <source>
        <strain evidence="1">UCRPC4</strain>
    </source>
</reference>